<evidence type="ECO:0000259" key="8">
    <source>
        <dbReference type="Pfam" id="PF05504"/>
    </source>
</evidence>
<dbReference type="InterPro" id="IPR046953">
    <property type="entry name" value="Spore_GerAC-like_C"/>
</dbReference>
<dbReference type="GO" id="GO:0009847">
    <property type="term" value="P:spore germination"/>
    <property type="evidence" value="ECO:0007669"/>
    <property type="project" value="InterPro"/>
</dbReference>
<name>A0A2I0V3F4_9BACI</name>
<dbReference type="AlphaFoldDB" id="A0A2I0V3F4"/>
<dbReference type="InterPro" id="IPR008844">
    <property type="entry name" value="Spore_GerAC-like"/>
</dbReference>
<gene>
    <name evidence="10" type="ORF">CRI88_00495</name>
</gene>
<keyword evidence="3" id="KW-0309">Germination</keyword>
<evidence type="ECO:0000313" key="11">
    <source>
        <dbReference type="Proteomes" id="UP000234956"/>
    </source>
</evidence>
<accession>A0A2I0V3F4</accession>
<feature type="domain" description="Spore germination GerAC-like C-terminal" evidence="8">
    <location>
        <begin position="200"/>
        <end position="366"/>
    </location>
</feature>
<dbReference type="Pfam" id="PF25198">
    <property type="entry name" value="Spore_GerAC_N"/>
    <property type="match status" value="1"/>
</dbReference>
<dbReference type="PANTHER" id="PTHR35789">
    <property type="entry name" value="SPORE GERMINATION PROTEIN B3"/>
    <property type="match status" value="1"/>
</dbReference>
<keyword evidence="4" id="KW-0732">Signal</keyword>
<proteinExistence type="inferred from homology"/>
<dbReference type="InterPro" id="IPR057336">
    <property type="entry name" value="GerAC_N"/>
</dbReference>
<dbReference type="EMBL" id="PDFK01000001">
    <property type="protein sequence ID" value="PKU52840.1"/>
    <property type="molecule type" value="Genomic_DNA"/>
</dbReference>
<evidence type="ECO:0000256" key="7">
    <source>
        <dbReference type="ARBA" id="ARBA00023288"/>
    </source>
</evidence>
<comment type="subcellular location">
    <subcellularLocation>
        <location evidence="1">Membrane</location>
        <topology evidence="1">Lipid-anchor</topology>
    </subcellularLocation>
</comment>
<evidence type="ECO:0000256" key="4">
    <source>
        <dbReference type="ARBA" id="ARBA00022729"/>
    </source>
</evidence>
<sequence length="369" mass="41761">MKTRLCILSLIVLILLVGCSRKELKVPLEDIGMVDSMAFDYIDENEMRLTVAIPQYSPEAEQDTQNFSITTDLVSSGIVKIEKQSDKKIVFNQLRVVLVNEDFARKGNVRKIIQHLYRNAEVGNKVLIAVVKDNAEAILKGDYPDKPNINFYLNDLLEPSINTAFNPNTNIHDFMYTITNPVIDTILPYIEKRGDKLEVEGVAIFKGNHMHELIKPEEALVIQALNGRKNLAPLHLDLNAGHGEEKLMIDLIESSVKKESNQNVNSPKLTIFLTIKGTLSEYKGKRESHLFTVESISNLEKDVNKQLEQDIGDFLERLNKAEVDPAGLSEEFRMYYHGKWTTKKTRALISKLDVKVHVETSIISTGTLK</sequence>
<evidence type="ECO:0000256" key="2">
    <source>
        <dbReference type="ARBA" id="ARBA00007886"/>
    </source>
</evidence>
<comment type="similarity">
    <text evidence="2">Belongs to the GerABKC lipoprotein family.</text>
</comment>
<protein>
    <submittedName>
        <fullName evidence="10">Ger(X)C family spore germination protein</fullName>
    </submittedName>
</protein>
<evidence type="ECO:0000256" key="6">
    <source>
        <dbReference type="ARBA" id="ARBA00023139"/>
    </source>
</evidence>
<evidence type="ECO:0000259" key="9">
    <source>
        <dbReference type="Pfam" id="PF25198"/>
    </source>
</evidence>
<keyword evidence="5" id="KW-0472">Membrane</keyword>
<dbReference type="GO" id="GO:0016020">
    <property type="term" value="C:membrane"/>
    <property type="evidence" value="ECO:0007669"/>
    <property type="project" value="UniProtKB-SubCell"/>
</dbReference>
<dbReference type="RefSeq" id="WP_036118653.1">
    <property type="nucleotide sequence ID" value="NZ_PDFK01000001.1"/>
</dbReference>
<dbReference type="Pfam" id="PF05504">
    <property type="entry name" value="Spore_GerAC"/>
    <property type="match status" value="1"/>
</dbReference>
<feature type="domain" description="Spore germination protein N-terminal" evidence="9">
    <location>
        <begin position="26"/>
        <end position="191"/>
    </location>
</feature>
<reference evidence="10 11" key="1">
    <citation type="submission" date="2017-10" db="EMBL/GenBank/DDBJ databases">
        <title>Draft genome of Lysinibacillus fusiformis strain Juneja, a laboratory-derived pathogen of Drosophila melanogaster.</title>
        <authorList>
            <person name="Smith B.R."/>
            <person name="Unckless R.L."/>
        </authorList>
    </citation>
    <scope>NUCLEOTIDE SEQUENCE [LARGE SCALE GENOMIC DNA]</scope>
    <source>
        <strain evidence="10 11">Juneja</strain>
    </source>
</reference>
<dbReference type="Gene3D" id="3.30.300.210">
    <property type="entry name" value="Nutrient germinant receptor protein C, domain 3"/>
    <property type="match status" value="1"/>
</dbReference>
<comment type="caution">
    <text evidence="10">The sequence shown here is derived from an EMBL/GenBank/DDBJ whole genome shotgun (WGS) entry which is preliminary data.</text>
</comment>
<dbReference type="PANTHER" id="PTHR35789:SF1">
    <property type="entry name" value="SPORE GERMINATION PROTEIN B3"/>
    <property type="match status" value="1"/>
</dbReference>
<keyword evidence="6" id="KW-0564">Palmitate</keyword>
<evidence type="ECO:0000256" key="1">
    <source>
        <dbReference type="ARBA" id="ARBA00004635"/>
    </source>
</evidence>
<evidence type="ECO:0000313" key="10">
    <source>
        <dbReference type="EMBL" id="PKU52840.1"/>
    </source>
</evidence>
<dbReference type="Proteomes" id="UP000234956">
    <property type="component" value="Unassembled WGS sequence"/>
</dbReference>
<dbReference type="NCBIfam" id="TIGR02887">
    <property type="entry name" value="spore_ger_x_C"/>
    <property type="match status" value="1"/>
</dbReference>
<evidence type="ECO:0000256" key="3">
    <source>
        <dbReference type="ARBA" id="ARBA00022544"/>
    </source>
</evidence>
<dbReference type="PROSITE" id="PS51257">
    <property type="entry name" value="PROKAR_LIPOPROTEIN"/>
    <property type="match status" value="1"/>
</dbReference>
<dbReference type="InterPro" id="IPR038501">
    <property type="entry name" value="Spore_GerAC_C_sf"/>
</dbReference>
<keyword evidence="7" id="KW-0449">Lipoprotein</keyword>
<evidence type="ECO:0000256" key="5">
    <source>
        <dbReference type="ARBA" id="ARBA00023136"/>
    </source>
</evidence>
<organism evidence="10 11">
    <name type="scientific">Lysinibacillus fusiformis</name>
    <dbReference type="NCBI Taxonomy" id="28031"/>
    <lineage>
        <taxon>Bacteria</taxon>
        <taxon>Bacillati</taxon>
        <taxon>Bacillota</taxon>
        <taxon>Bacilli</taxon>
        <taxon>Bacillales</taxon>
        <taxon>Bacillaceae</taxon>
        <taxon>Lysinibacillus</taxon>
    </lineage>
</organism>